<feature type="signal peptide" evidence="2">
    <location>
        <begin position="1"/>
        <end position="17"/>
    </location>
</feature>
<evidence type="ECO:0000313" key="3">
    <source>
        <dbReference type="EMBL" id="ORX42074.1"/>
    </source>
</evidence>
<evidence type="ECO:0000256" key="2">
    <source>
        <dbReference type="SAM" id="SignalP"/>
    </source>
</evidence>
<dbReference type="AlphaFoldDB" id="A0A1X2G217"/>
<feature type="transmembrane region" description="Helical" evidence="1">
    <location>
        <begin position="142"/>
        <end position="161"/>
    </location>
</feature>
<keyword evidence="1" id="KW-0812">Transmembrane</keyword>
<feature type="chain" id="PRO_5012439775" evidence="2">
    <location>
        <begin position="18"/>
        <end position="453"/>
    </location>
</feature>
<organism evidence="3 4">
    <name type="scientific">Hesseltinella vesiculosa</name>
    <dbReference type="NCBI Taxonomy" id="101127"/>
    <lineage>
        <taxon>Eukaryota</taxon>
        <taxon>Fungi</taxon>
        <taxon>Fungi incertae sedis</taxon>
        <taxon>Mucoromycota</taxon>
        <taxon>Mucoromycotina</taxon>
        <taxon>Mucoromycetes</taxon>
        <taxon>Mucorales</taxon>
        <taxon>Cunninghamellaceae</taxon>
        <taxon>Hesseltinella</taxon>
    </lineage>
</organism>
<reference evidence="3 4" key="1">
    <citation type="submission" date="2016-07" db="EMBL/GenBank/DDBJ databases">
        <title>Pervasive Adenine N6-methylation of Active Genes in Fungi.</title>
        <authorList>
            <consortium name="DOE Joint Genome Institute"/>
            <person name="Mondo S.J."/>
            <person name="Dannebaum R.O."/>
            <person name="Kuo R.C."/>
            <person name="Labutti K."/>
            <person name="Haridas S."/>
            <person name="Kuo A."/>
            <person name="Salamov A."/>
            <person name="Ahrendt S.R."/>
            <person name="Lipzen A."/>
            <person name="Sullivan W."/>
            <person name="Andreopoulos W.B."/>
            <person name="Clum A."/>
            <person name="Lindquist E."/>
            <person name="Daum C."/>
            <person name="Ramamoorthy G.K."/>
            <person name="Gryganskyi A."/>
            <person name="Culley D."/>
            <person name="Magnuson J.K."/>
            <person name="James T.Y."/>
            <person name="O'Malley M.A."/>
            <person name="Stajich J.E."/>
            <person name="Spatafora J.W."/>
            <person name="Visel A."/>
            <person name="Grigoriev I.V."/>
        </authorList>
    </citation>
    <scope>NUCLEOTIDE SEQUENCE [LARGE SCALE GENOMIC DNA]</scope>
    <source>
        <strain evidence="3 4">NRRL 3301</strain>
    </source>
</reference>
<keyword evidence="4" id="KW-1185">Reference proteome</keyword>
<proteinExistence type="predicted"/>
<accession>A0A1X2G217</accession>
<dbReference type="Proteomes" id="UP000242146">
    <property type="component" value="Unassembled WGS sequence"/>
</dbReference>
<evidence type="ECO:0000313" key="4">
    <source>
        <dbReference type="Proteomes" id="UP000242146"/>
    </source>
</evidence>
<sequence>MMCVPAMISQVPMLLSALYCVILNLPMTAVLPPTKTDVLVPTPTRPPTAVQVYPAVSHPQPALFVAGDVSSVDALLPWLLAVCFIQLLPLMLRSVYHVPALASGLCSHLATVWSHTTYLLQFLAFLAQFLCSIMVRQLMADIFLVIDTVAMTLSSVVAALSQRFCCLLVRCIRWLAVKAIDILCCLLGWLAVKAIDILCCLLGWLAMKAKDLFFWLVAHLISIAAIAWKGHLQVASLIWDPLLNACYEKRAAWLVPKPLPTPTSTMLADIGPLFYPPAATPIAEPMAPPQSWNSYLHEHGIIATPPTIDYWKLCIAGGDGCNDAFVFADAAYRERKAHDAECKRYASELARRQRINDVFKETFAPPAQRQPIDIDALRVYYGLPPYPPPADPPDEPVTESVPHNAPIPFKFAPVQHDRLPPPLVPAYHAAPAGALFHPGQFEKSKGKRRRRPH</sequence>
<keyword evidence="2" id="KW-0732">Signal</keyword>
<dbReference type="EMBL" id="MCGT01000079">
    <property type="protein sequence ID" value="ORX42074.1"/>
    <property type="molecule type" value="Genomic_DNA"/>
</dbReference>
<feature type="transmembrane region" description="Helical" evidence="1">
    <location>
        <begin position="12"/>
        <end position="31"/>
    </location>
</feature>
<feature type="transmembrane region" description="Helical" evidence="1">
    <location>
        <begin position="182"/>
        <end position="206"/>
    </location>
</feature>
<name>A0A1X2G217_9FUNG</name>
<gene>
    <name evidence="3" type="ORF">DM01DRAFT_1411874</name>
</gene>
<protein>
    <submittedName>
        <fullName evidence="3">Uncharacterized protein</fullName>
    </submittedName>
</protein>
<keyword evidence="1" id="KW-1133">Transmembrane helix</keyword>
<feature type="transmembrane region" description="Helical" evidence="1">
    <location>
        <begin position="75"/>
        <end position="96"/>
    </location>
</feature>
<keyword evidence="1" id="KW-0472">Membrane</keyword>
<comment type="caution">
    <text evidence="3">The sequence shown here is derived from an EMBL/GenBank/DDBJ whole genome shotgun (WGS) entry which is preliminary data.</text>
</comment>
<evidence type="ECO:0000256" key="1">
    <source>
        <dbReference type="SAM" id="Phobius"/>
    </source>
</evidence>